<keyword evidence="2" id="KW-1185">Reference proteome</keyword>
<sequence length="93" mass="10515">MPDEAGEEEADDDGLYVVWPENRGPLELFLALSTQWHHAGVDGQATGLDYTAIPPTAALMGITTTPMLFEDLRDMEQAALKVWRDRRDRERRS</sequence>
<dbReference type="RefSeq" id="WP_407825918.1">
    <property type="nucleotide sequence ID" value="NZ_JBJLSN010000096.1"/>
</dbReference>
<protein>
    <submittedName>
        <fullName evidence="1">DUF1799 domain-containing protein</fullName>
    </submittedName>
</protein>
<gene>
    <name evidence="1" type="ORF">ACJ41P_31785</name>
</gene>
<dbReference type="Pfam" id="PF08809">
    <property type="entry name" value="DUF1799"/>
    <property type="match status" value="1"/>
</dbReference>
<dbReference type="Proteomes" id="UP001628281">
    <property type="component" value="Unassembled WGS sequence"/>
</dbReference>
<accession>A0ABW8VMV6</accession>
<evidence type="ECO:0000313" key="2">
    <source>
        <dbReference type="Proteomes" id="UP001628281"/>
    </source>
</evidence>
<evidence type="ECO:0000313" key="1">
    <source>
        <dbReference type="EMBL" id="MFL7905747.1"/>
    </source>
</evidence>
<name>A0ABW8VMV6_9PROT</name>
<dbReference type="EMBL" id="JBJLSN010000096">
    <property type="protein sequence ID" value="MFL7905747.1"/>
    <property type="molecule type" value="Genomic_DNA"/>
</dbReference>
<dbReference type="InterPro" id="IPR014915">
    <property type="entry name" value="Phage_TLS_TfmB"/>
</dbReference>
<organism evidence="1 2">
    <name type="scientific">Azospirillum argentinense</name>
    <dbReference type="NCBI Taxonomy" id="2970906"/>
    <lineage>
        <taxon>Bacteria</taxon>
        <taxon>Pseudomonadati</taxon>
        <taxon>Pseudomonadota</taxon>
        <taxon>Alphaproteobacteria</taxon>
        <taxon>Rhodospirillales</taxon>
        <taxon>Azospirillaceae</taxon>
        <taxon>Azospirillum</taxon>
    </lineage>
</organism>
<reference evidence="1 2" key="1">
    <citation type="submission" date="2024-11" db="EMBL/GenBank/DDBJ databases">
        <title>Draft genome sequences of two bacteria associated to sugarcane roots in Colombia.</title>
        <authorList>
            <person name="Pardo-Diaz S."/>
            <person name="Masmela-Mendoza J."/>
            <person name="Delgadillo-Duran P."/>
            <person name="Bautista E.J."/>
            <person name="Rojas-Tapias D.F."/>
        </authorList>
    </citation>
    <scope>NUCLEOTIDE SEQUENCE [LARGE SCALE GENOMIC DNA]</scope>
    <source>
        <strain evidence="1 2">Ap18</strain>
    </source>
</reference>
<comment type="caution">
    <text evidence="1">The sequence shown here is derived from an EMBL/GenBank/DDBJ whole genome shotgun (WGS) entry which is preliminary data.</text>
</comment>
<proteinExistence type="predicted"/>